<dbReference type="InterPro" id="IPR003594">
    <property type="entry name" value="HATPase_dom"/>
</dbReference>
<dbReference type="EMBL" id="AP024355">
    <property type="protein sequence ID" value="BCR05412.1"/>
    <property type="molecule type" value="Genomic_DNA"/>
</dbReference>
<keyword evidence="1" id="KW-0418">Kinase</keyword>
<accession>A0ABN6DZD2</accession>
<dbReference type="Gene3D" id="3.30.565.10">
    <property type="entry name" value="Histidine kinase-like ATPase, C-terminal domain"/>
    <property type="match status" value="1"/>
</dbReference>
<dbReference type="Pfam" id="PF13581">
    <property type="entry name" value="HATPase_c_2"/>
    <property type="match status" value="1"/>
</dbReference>
<keyword evidence="1" id="KW-0723">Serine/threonine-protein kinase</keyword>
<dbReference type="InterPro" id="IPR050267">
    <property type="entry name" value="Anti-sigma-factor_SerPK"/>
</dbReference>
<proteinExistence type="predicted"/>
<dbReference type="Proteomes" id="UP001319827">
    <property type="component" value="Chromosome"/>
</dbReference>
<name>A0ABN6DZD2_9BACT</name>
<keyword evidence="1" id="KW-0808">Transferase</keyword>
<protein>
    <submittedName>
        <fullName evidence="3">Anti-sigma factor</fullName>
    </submittedName>
</protein>
<evidence type="ECO:0000256" key="1">
    <source>
        <dbReference type="ARBA" id="ARBA00022527"/>
    </source>
</evidence>
<reference evidence="3 4" key="1">
    <citation type="journal article" date="2016" name="C (Basel)">
        <title>Selective Growth of and Electricity Production by Marine Exoelectrogenic Bacteria in Self-Aggregated Hydrogel of Microbially Reduced Graphene Oxide.</title>
        <authorList>
            <person name="Yoshida N."/>
            <person name="Goto Y."/>
            <person name="Miyata Y."/>
        </authorList>
    </citation>
    <scope>NUCLEOTIDE SEQUENCE [LARGE SCALE GENOMIC DNA]</scope>
    <source>
        <strain evidence="3 4">NIT-T3</strain>
    </source>
</reference>
<feature type="domain" description="Histidine kinase/HSP90-like ATPase" evidence="2">
    <location>
        <begin position="27"/>
        <end position="137"/>
    </location>
</feature>
<sequence length="140" mass="16008">MNEKIEVDIRVPNQTRYLGLIGKIGEDIARTLRRYKGDREELAYHLNLVLTEAMTNAIRHANEDDPKKEVHIVISIQDENLNIKVFDQGQGFDVCAISTPDFKGLDEHGRGVFIIRTLMDEVTYRKLDGGNVLEMIKALR</sequence>
<dbReference type="PANTHER" id="PTHR35526:SF3">
    <property type="entry name" value="ANTI-SIGMA-F FACTOR RSBW"/>
    <property type="match status" value="1"/>
</dbReference>
<dbReference type="PANTHER" id="PTHR35526">
    <property type="entry name" value="ANTI-SIGMA-F FACTOR RSBW-RELATED"/>
    <property type="match status" value="1"/>
</dbReference>
<organism evidence="3 4">
    <name type="scientific">Desulfuromonas versatilis</name>
    <dbReference type="NCBI Taxonomy" id="2802975"/>
    <lineage>
        <taxon>Bacteria</taxon>
        <taxon>Pseudomonadati</taxon>
        <taxon>Thermodesulfobacteriota</taxon>
        <taxon>Desulfuromonadia</taxon>
        <taxon>Desulfuromonadales</taxon>
        <taxon>Desulfuromonadaceae</taxon>
        <taxon>Desulfuromonas</taxon>
    </lineage>
</organism>
<gene>
    <name evidence="3" type="primary">rsbW</name>
    <name evidence="3" type="ORF">DESUT3_24810</name>
</gene>
<reference evidence="3 4" key="2">
    <citation type="journal article" date="2021" name="Int. J. Syst. Evol. Microbiol.">
        <title>Isolation and Polyphasic Characterization of Desulfuromonas versatilis sp. Nov., an Electrogenic Bacteria Capable of Versatile Metabolism Isolated from a Graphene Oxide-Reducing Enrichment Culture.</title>
        <authorList>
            <person name="Xie L."/>
            <person name="Yoshida N."/>
            <person name="Ishii S."/>
            <person name="Meng L."/>
        </authorList>
    </citation>
    <scope>NUCLEOTIDE SEQUENCE [LARGE SCALE GENOMIC DNA]</scope>
    <source>
        <strain evidence="3 4">NIT-T3</strain>
    </source>
</reference>
<dbReference type="InterPro" id="IPR036890">
    <property type="entry name" value="HATPase_C_sf"/>
</dbReference>
<evidence type="ECO:0000313" key="3">
    <source>
        <dbReference type="EMBL" id="BCR05412.1"/>
    </source>
</evidence>
<dbReference type="RefSeq" id="WP_221248835.1">
    <property type="nucleotide sequence ID" value="NZ_AP024355.1"/>
</dbReference>
<dbReference type="CDD" id="cd16936">
    <property type="entry name" value="HATPase_RsbW-like"/>
    <property type="match status" value="1"/>
</dbReference>
<keyword evidence="4" id="KW-1185">Reference proteome</keyword>
<evidence type="ECO:0000313" key="4">
    <source>
        <dbReference type="Proteomes" id="UP001319827"/>
    </source>
</evidence>
<dbReference type="SUPFAM" id="SSF55874">
    <property type="entry name" value="ATPase domain of HSP90 chaperone/DNA topoisomerase II/histidine kinase"/>
    <property type="match status" value="1"/>
</dbReference>
<evidence type="ECO:0000259" key="2">
    <source>
        <dbReference type="Pfam" id="PF13581"/>
    </source>
</evidence>